<sequence>MVCLEVFVRSLTCTPDSIAPTDPLACRRSDDIVCLDWDDKDCMDWDLQCFKFPAKFDCSSSFSVAKFPMPQEQSASCIARAARALSRSPITRAQSAAARSTHLSPLIRRSSLLPSDIFSSVAAVYGSDGPVPTLSAPPTPPMAPVPGPPSPETMSSLTSMNSDEDEPVHVASTPISPASSVYPTSPSASSYAPPSPGVLSYGSSFAPYEDVDMATNTGILEEPQMDQHDQYPCFPSSDVRSELHLIISRLFEAEDTYLSAACGILTDNHYSFEDSARMEMHLVTARLREAEDDYIATARDISVDAYCLLMELGVD</sequence>
<dbReference type="InParanoid" id="A0A067NWN2"/>
<name>A0A067NWN2_PLEO1</name>
<evidence type="ECO:0000256" key="1">
    <source>
        <dbReference type="SAM" id="MobiDB-lite"/>
    </source>
</evidence>
<feature type="region of interest" description="Disordered" evidence="1">
    <location>
        <begin position="130"/>
        <end position="170"/>
    </location>
</feature>
<feature type="compositionally biased region" description="Pro residues" evidence="1">
    <location>
        <begin position="135"/>
        <end position="151"/>
    </location>
</feature>
<organism evidence="2 3">
    <name type="scientific">Pleurotus ostreatus (strain PC15)</name>
    <name type="common">Oyster mushroom</name>
    <dbReference type="NCBI Taxonomy" id="1137138"/>
    <lineage>
        <taxon>Eukaryota</taxon>
        <taxon>Fungi</taxon>
        <taxon>Dikarya</taxon>
        <taxon>Basidiomycota</taxon>
        <taxon>Agaricomycotina</taxon>
        <taxon>Agaricomycetes</taxon>
        <taxon>Agaricomycetidae</taxon>
        <taxon>Agaricales</taxon>
        <taxon>Pleurotineae</taxon>
        <taxon>Pleurotaceae</taxon>
        <taxon>Pleurotus</taxon>
    </lineage>
</organism>
<dbReference type="EMBL" id="KL198007">
    <property type="protein sequence ID" value="KDQ28552.1"/>
    <property type="molecule type" value="Genomic_DNA"/>
</dbReference>
<accession>A0A067NWN2</accession>
<dbReference type="VEuPathDB" id="FungiDB:PLEOSDRAFT_156294"/>
<reference evidence="3" key="1">
    <citation type="journal article" date="2014" name="Proc. Natl. Acad. Sci. U.S.A.">
        <title>Extensive sampling of basidiomycete genomes demonstrates inadequacy of the white-rot/brown-rot paradigm for wood decay fungi.</title>
        <authorList>
            <person name="Riley R."/>
            <person name="Salamov A.A."/>
            <person name="Brown D.W."/>
            <person name="Nagy L.G."/>
            <person name="Floudas D."/>
            <person name="Held B.W."/>
            <person name="Levasseur A."/>
            <person name="Lombard V."/>
            <person name="Morin E."/>
            <person name="Otillar R."/>
            <person name="Lindquist E.A."/>
            <person name="Sun H."/>
            <person name="LaButti K.M."/>
            <person name="Schmutz J."/>
            <person name="Jabbour D."/>
            <person name="Luo H."/>
            <person name="Baker S.E."/>
            <person name="Pisabarro A.G."/>
            <person name="Walton J.D."/>
            <person name="Blanchette R.A."/>
            <person name="Henrissat B."/>
            <person name="Martin F."/>
            <person name="Cullen D."/>
            <person name="Hibbett D.S."/>
            <person name="Grigoriev I.V."/>
        </authorList>
    </citation>
    <scope>NUCLEOTIDE SEQUENCE [LARGE SCALE GENOMIC DNA]</scope>
    <source>
        <strain evidence="3">PC15</strain>
    </source>
</reference>
<feature type="compositionally biased region" description="Polar residues" evidence="1">
    <location>
        <begin position="152"/>
        <end position="161"/>
    </location>
</feature>
<evidence type="ECO:0000313" key="2">
    <source>
        <dbReference type="EMBL" id="KDQ28552.1"/>
    </source>
</evidence>
<evidence type="ECO:0000313" key="3">
    <source>
        <dbReference type="Proteomes" id="UP000027073"/>
    </source>
</evidence>
<dbReference type="AlphaFoldDB" id="A0A067NWN2"/>
<proteinExistence type="predicted"/>
<dbReference type="OrthoDB" id="10373703at2759"/>
<dbReference type="HOGENOM" id="CLU_076670_0_0_1"/>
<dbReference type="Proteomes" id="UP000027073">
    <property type="component" value="Unassembled WGS sequence"/>
</dbReference>
<gene>
    <name evidence="2" type="ORF">PLEOSDRAFT_156294</name>
</gene>
<protein>
    <submittedName>
        <fullName evidence="2">Uncharacterized protein</fullName>
    </submittedName>
</protein>